<proteinExistence type="predicted"/>
<dbReference type="AlphaFoldDB" id="A0AAD2DXJ8"/>
<keyword evidence="2" id="KW-1185">Reference proteome</keyword>
<dbReference type="PANTHER" id="PTHR47592:SF27">
    <property type="entry name" value="OS08G0421700 PROTEIN"/>
    <property type="match status" value="1"/>
</dbReference>
<evidence type="ECO:0000313" key="2">
    <source>
        <dbReference type="Proteomes" id="UP000834106"/>
    </source>
</evidence>
<dbReference type="Proteomes" id="UP000834106">
    <property type="component" value="Chromosome 11"/>
</dbReference>
<dbReference type="EMBL" id="OU503046">
    <property type="protein sequence ID" value="CAI9771417.1"/>
    <property type="molecule type" value="Genomic_DNA"/>
</dbReference>
<protein>
    <recommendedName>
        <fullName evidence="3">UBN2 domain-containing protein</fullName>
    </recommendedName>
</protein>
<dbReference type="PANTHER" id="PTHR47592">
    <property type="entry name" value="PBF68 PROTEIN"/>
    <property type="match status" value="1"/>
</dbReference>
<evidence type="ECO:0000313" key="1">
    <source>
        <dbReference type="EMBL" id="CAI9771417.1"/>
    </source>
</evidence>
<organism evidence="1 2">
    <name type="scientific">Fraxinus pennsylvanica</name>
    <dbReference type="NCBI Taxonomy" id="56036"/>
    <lineage>
        <taxon>Eukaryota</taxon>
        <taxon>Viridiplantae</taxon>
        <taxon>Streptophyta</taxon>
        <taxon>Embryophyta</taxon>
        <taxon>Tracheophyta</taxon>
        <taxon>Spermatophyta</taxon>
        <taxon>Magnoliopsida</taxon>
        <taxon>eudicotyledons</taxon>
        <taxon>Gunneridae</taxon>
        <taxon>Pentapetalae</taxon>
        <taxon>asterids</taxon>
        <taxon>lamiids</taxon>
        <taxon>Lamiales</taxon>
        <taxon>Oleaceae</taxon>
        <taxon>Oleeae</taxon>
        <taxon>Fraxinus</taxon>
    </lineage>
</organism>
<gene>
    <name evidence="1" type="ORF">FPE_LOCUS18847</name>
</gene>
<reference evidence="1" key="1">
    <citation type="submission" date="2023-05" db="EMBL/GenBank/DDBJ databases">
        <authorList>
            <person name="Huff M."/>
        </authorList>
    </citation>
    <scope>NUCLEOTIDE SEQUENCE</scope>
</reference>
<dbReference type="Pfam" id="PF14223">
    <property type="entry name" value="Retrotran_gag_2"/>
    <property type="match status" value="1"/>
</dbReference>
<name>A0AAD2DXJ8_9LAMI</name>
<accession>A0AAD2DXJ8</accession>
<evidence type="ECO:0008006" key="3">
    <source>
        <dbReference type="Google" id="ProtNLM"/>
    </source>
</evidence>
<sequence>MLFYMTTLNLVRFLIENAPRLEEGERDDQAVSVLDAWKHLDFLCRNCIINSLADSLYNVYSTMKTAKELWESLDRKYKTEDFEAKKLIVGRFLDYKTVESKIVINQVQELQVILHEIHTEGMILSKTFQ</sequence>